<dbReference type="AlphaFoldDB" id="A0A656K509"/>
<keyword evidence="6" id="KW-0902">Two-component regulatory system</keyword>
<feature type="non-terminal residue" evidence="8">
    <location>
        <position position="1"/>
    </location>
</feature>
<proteinExistence type="predicted"/>
<dbReference type="FunFam" id="3.30.565.10:FF:000010">
    <property type="entry name" value="Sensor histidine kinase RcsC"/>
    <property type="match status" value="1"/>
</dbReference>
<sequence>AEQARGDYWLDPLRLRQVVHNVLGNALKFTRQGAVVVKVEVSDDSPDSSRVRIGIMDSGVGIEPARQQQIFQPFTQAADDTAAHYGGSGLGLSITRQLVELMKGDISLHSEPGTGTRVTIDVPLARVKEPLSPPAEVVDT</sequence>
<dbReference type="GO" id="GO:0004673">
    <property type="term" value="F:protein histidine kinase activity"/>
    <property type="evidence" value="ECO:0007669"/>
    <property type="project" value="UniProtKB-EC"/>
</dbReference>
<comment type="caution">
    <text evidence="8">The sequence shown here is derived from an EMBL/GenBank/DDBJ whole genome shotgun (WGS) entry which is preliminary data.</text>
</comment>
<evidence type="ECO:0000256" key="4">
    <source>
        <dbReference type="ARBA" id="ARBA00022679"/>
    </source>
</evidence>
<dbReference type="Proteomes" id="UP000018849">
    <property type="component" value="Unassembled WGS sequence"/>
</dbReference>
<evidence type="ECO:0000256" key="6">
    <source>
        <dbReference type="ARBA" id="ARBA00023012"/>
    </source>
</evidence>
<keyword evidence="4" id="KW-0808">Transferase</keyword>
<dbReference type="GO" id="GO:0000160">
    <property type="term" value="P:phosphorelay signal transduction system"/>
    <property type="evidence" value="ECO:0007669"/>
    <property type="project" value="UniProtKB-KW"/>
</dbReference>
<dbReference type="InterPro" id="IPR003594">
    <property type="entry name" value="HATPase_dom"/>
</dbReference>
<dbReference type="SUPFAM" id="SSF55874">
    <property type="entry name" value="ATPase domain of HSP90 chaperone/DNA topoisomerase II/histidine kinase"/>
    <property type="match status" value="1"/>
</dbReference>
<accession>A0A656K509</accession>
<evidence type="ECO:0000256" key="2">
    <source>
        <dbReference type="ARBA" id="ARBA00012438"/>
    </source>
</evidence>
<feature type="domain" description="Histidine kinase" evidence="7">
    <location>
        <begin position="11"/>
        <end position="126"/>
    </location>
</feature>
<dbReference type="EC" id="2.7.13.3" evidence="2"/>
<evidence type="ECO:0000256" key="1">
    <source>
        <dbReference type="ARBA" id="ARBA00000085"/>
    </source>
</evidence>
<dbReference type="Pfam" id="PF02518">
    <property type="entry name" value="HATPase_c"/>
    <property type="match status" value="1"/>
</dbReference>
<dbReference type="SMART" id="SM00387">
    <property type="entry name" value="HATPase_c"/>
    <property type="match status" value="1"/>
</dbReference>
<dbReference type="InterPro" id="IPR005467">
    <property type="entry name" value="His_kinase_dom"/>
</dbReference>
<evidence type="ECO:0000313" key="8">
    <source>
        <dbReference type="EMBL" id="EPN69861.1"/>
    </source>
</evidence>
<evidence type="ECO:0000259" key="7">
    <source>
        <dbReference type="PROSITE" id="PS50109"/>
    </source>
</evidence>
<dbReference type="Gene3D" id="3.30.565.10">
    <property type="entry name" value="Histidine kinase-like ATPase, C-terminal domain"/>
    <property type="match status" value="1"/>
</dbReference>
<reference evidence="8 9" key="1">
    <citation type="journal article" date="2013" name="PLoS Pathog.">
        <title>Genomic analysis of the Kiwifruit pathogen Pseudomonas syringae pv. actinidiae provides insight into the origins of an emergent plant disease.</title>
        <authorList>
            <person name="McCann H.C."/>
            <person name="Rikkerink E.H."/>
            <person name="Bertels F."/>
            <person name="Fiers M."/>
            <person name="Lu A."/>
            <person name="Rees-George J."/>
            <person name="Andersen M.T."/>
            <person name="Gleave A.P."/>
            <person name="Haubold B."/>
            <person name="Wohlers M.W."/>
            <person name="Guttman D.S."/>
            <person name="Wang P.W."/>
            <person name="Straub C."/>
            <person name="Vanneste J.L."/>
            <person name="Rainey P.B."/>
            <person name="Templeton M.D."/>
        </authorList>
    </citation>
    <scope>NUCLEOTIDE SEQUENCE [LARGE SCALE GENOMIC DNA]</scope>
    <source>
        <strain evidence="8 9">ICMP 19096</strain>
    </source>
</reference>
<dbReference type="InterPro" id="IPR004358">
    <property type="entry name" value="Sig_transdc_His_kin-like_C"/>
</dbReference>
<dbReference type="PANTHER" id="PTHR43047">
    <property type="entry name" value="TWO-COMPONENT HISTIDINE PROTEIN KINASE"/>
    <property type="match status" value="1"/>
</dbReference>
<comment type="catalytic activity">
    <reaction evidence="1">
        <text>ATP + protein L-histidine = ADP + protein N-phospho-L-histidine.</text>
        <dbReference type="EC" id="2.7.13.3"/>
    </reaction>
</comment>
<evidence type="ECO:0000256" key="3">
    <source>
        <dbReference type="ARBA" id="ARBA00022553"/>
    </source>
</evidence>
<organism evidence="8 9">
    <name type="scientific">Pseudomonas syringae pv. actinidiae ICMP 19096</name>
    <dbReference type="NCBI Taxonomy" id="1194405"/>
    <lineage>
        <taxon>Bacteria</taxon>
        <taxon>Pseudomonadati</taxon>
        <taxon>Pseudomonadota</taxon>
        <taxon>Gammaproteobacteria</taxon>
        <taxon>Pseudomonadales</taxon>
        <taxon>Pseudomonadaceae</taxon>
        <taxon>Pseudomonas</taxon>
        <taxon>Pseudomonas syringae</taxon>
    </lineage>
</organism>
<dbReference type="EMBL" id="AOKF01000082">
    <property type="protein sequence ID" value="EPN69861.1"/>
    <property type="molecule type" value="Genomic_DNA"/>
</dbReference>
<keyword evidence="5 8" id="KW-0418">Kinase</keyword>
<dbReference type="InterPro" id="IPR036890">
    <property type="entry name" value="HATPase_C_sf"/>
</dbReference>
<protein>
    <recommendedName>
        <fullName evidence="2">histidine kinase</fullName>
        <ecNumber evidence="2">2.7.13.3</ecNumber>
    </recommendedName>
</protein>
<dbReference type="PRINTS" id="PR00344">
    <property type="entry name" value="BCTRLSENSOR"/>
</dbReference>
<gene>
    <name evidence="8" type="ORF">A245_01146</name>
</gene>
<keyword evidence="3" id="KW-0597">Phosphoprotein</keyword>
<dbReference type="CDD" id="cd16922">
    <property type="entry name" value="HATPase_EvgS-ArcB-TorS-like"/>
    <property type="match status" value="1"/>
</dbReference>
<dbReference type="PROSITE" id="PS50109">
    <property type="entry name" value="HIS_KIN"/>
    <property type="match status" value="1"/>
</dbReference>
<evidence type="ECO:0000256" key="5">
    <source>
        <dbReference type="ARBA" id="ARBA00022777"/>
    </source>
</evidence>
<evidence type="ECO:0000313" key="9">
    <source>
        <dbReference type="Proteomes" id="UP000018849"/>
    </source>
</evidence>
<name>A0A656K509_PSESF</name>
<feature type="non-terminal residue" evidence="8">
    <location>
        <position position="140"/>
    </location>
</feature>